<feature type="domain" description="AAA" evidence="1">
    <location>
        <begin position="71"/>
        <end position="133"/>
    </location>
</feature>
<dbReference type="Pfam" id="PF13614">
    <property type="entry name" value="AAA_31"/>
    <property type="match status" value="2"/>
</dbReference>
<dbReference type="Gene3D" id="3.40.50.300">
    <property type="entry name" value="P-loop containing nucleotide triphosphate hydrolases"/>
    <property type="match status" value="1"/>
</dbReference>
<dbReference type="InterPro" id="IPR050678">
    <property type="entry name" value="DNA_Partitioning_ATPase"/>
</dbReference>
<feature type="domain" description="AAA" evidence="1">
    <location>
        <begin position="3"/>
        <end position="48"/>
    </location>
</feature>
<dbReference type="EMBL" id="MF417945">
    <property type="protein sequence ID" value="ASN72198.1"/>
    <property type="molecule type" value="Genomic_DNA"/>
</dbReference>
<protein>
    <recommendedName>
        <fullName evidence="1">AAA domain-containing protein</fullName>
    </recommendedName>
</protein>
<sequence length="216" mass="23007">MATVFSILNQKGGTTKTTTAVSLASCLAVKHGKRVLLVDLDPQGSATDWAASREGAEGDPGVIPCIAMGKQLARDLPRVAGGYDYVVVDGVPQISELAAGAIKAADLVLIPVQPSQYDIWACADLVDLVKDRQEIADGLPKAVMMISRAVPGTTLERTAREALEGYELPILASQTCQRQSYVRDIGSGKSVMDLPADDKARIEIEAMTDELLELLK</sequence>
<dbReference type="PIRSF" id="PIRSF009320">
    <property type="entry name" value="Nuc_binding_HP_1000"/>
    <property type="match status" value="1"/>
</dbReference>
<accession>A0A2H4JGZ2</accession>
<dbReference type="NCBIfam" id="NF041546">
    <property type="entry name" value="ParA_partition"/>
    <property type="match status" value="1"/>
</dbReference>
<organism evidence="2">
    <name type="scientific">uncultured Caudovirales phage</name>
    <dbReference type="NCBI Taxonomy" id="2100421"/>
    <lineage>
        <taxon>Viruses</taxon>
        <taxon>Duplodnaviria</taxon>
        <taxon>Heunggongvirae</taxon>
        <taxon>Uroviricota</taxon>
        <taxon>Caudoviricetes</taxon>
        <taxon>Peduoviridae</taxon>
        <taxon>Maltschvirus</taxon>
        <taxon>Maltschvirus maltsch</taxon>
    </lineage>
</organism>
<evidence type="ECO:0000313" key="2">
    <source>
        <dbReference type="EMBL" id="ASN72198.1"/>
    </source>
</evidence>
<dbReference type="PANTHER" id="PTHR13696">
    <property type="entry name" value="P-LOOP CONTAINING NUCLEOSIDE TRIPHOSPHATE HYDROLASE"/>
    <property type="match status" value="1"/>
</dbReference>
<dbReference type="PANTHER" id="PTHR13696:SF99">
    <property type="entry name" value="COBYRINIC ACID AC-DIAMIDE SYNTHASE"/>
    <property type="match status" value="1"/>
</dbReference>
<dbReference type="InterPro" id="IPR027417">
    <property type="entry name" value="P-loop_NTPase"/>
</dbReference>
<dbReference type="InterPro" id="IPR025669">
    <property type="entry name" value="AAA_dom"/>
</dbReference>
<reference evidence="2" key="1">
    <citation type="submission" date="2017-06" db="EMBL/GenBank/DDBJ databases">
        <title>Novel phages from South African skin metaviromes.</title>
        <authorList>
            <person name="van Zyl L.J."/>
            <person name="Abrahams Y."/>
            <person name="Stander E.A."/>
            <person name="Kirby B.M."/>
            <person name="Clavaud C."/>
            <person name="Farcet C."/>
            <person name="Breton L."/>
            <person name="Trindade M.I."/>
        </authorList>
    </citation>
    <scope>NUCLEOTIDE SEQUENCE</scope>
</reference>
<evidence type="ECO:0000259" key="1">
    <source>
        <dbReference type="Pfam" id="PF13614"/>
    </source>
</evidence>
<dbReference type="InterPro" id="IPR048089">
    <property type="entry name" value="McdA"/>
</dbReference>
<dbReference type="SUPFAM" id="SSF52540">
    <property type="entry name" value="P-loop containing nucleoside triphosphate hydrolases"/>
    <property type="match status" value="1"/>
</dbReference>
<gene>
    <name evidence="2" type="ORF">3S15_13</name>
</gene>
<proteinExistence type="predicted"/>
<dbReference type="CDD" id="cd02042">
    <property type="entry name" value="ParAB_family"/>
    <property type="match status" value="1"/>
</dbReference>
<name>A0A2H4JGZ2_9CAUD</name>